<dbReference type="InterPro" id="IPR014039">
    <property type="entry name" value="Transl_elong_EFTs/EF1B_dimer"/>
</dbReference>
<dbReference type="InterPro" id="IPR018101">
    <property type="entry name" value="Transl_elong_Ts_CS"/>
</dbReference>
<organism evidence="10 11">
    <name type="scientific">Peptostreptococcus russellii</name>
    <dbReference type="NCBI Taxonomy" id="215200"/>
    <lineage>
        <taxon>Bacteria</taxon>
        <taxon>Bacillati</taxon>
        <taxon>Bacillota</taxon>
        <taxon>Clostridia</taxon>
        <taxon>Peptostreptococcales</taxon>
        <taxon>Peptostreptococcaceae</taxon>
        <taxon>Peptostreptococcus</taxon>
    </lineage>
</organism>
<comment type="similarity">
    <text evidence="1 6 7">Belongs to the EF-Ts family.</text>
</comment>
<dbReference type="AlphaFoldDB" id="A0A1H8F5I0"/>
<evidence type="ECO:0000256" key="3">
    <source>
        <dbReference type="ARBA" id="ARBA00022768"/>
    </source>
</evidence>
<feature type="domain" description="Translation elongation factor EFTs/EF1B dimerisation" evidence="9">
    <location>
        <begin position="72"/>
        <end position="284"/>
    </location>
</feature>
<feature type="region of interest" description="Involved in Mg(2+) ion dislocation from EF-Tu" evidence="6">
    <location>
        <begin position="81"/>
        <end position="84"/>
    </location>
</feature>
<dbReference type="NCBIfam" id="TIGR00116">
    <property type="entry name" value="tsf"/>
    <property type="match status" value="1"/>
</dbReference>
<dbReference type="RefSeq" id="WP_091973732.1">
    <property type="nucleotide sequence ID" value="NZ_CAUWDX010000057.1"/>
</dbReference>
<evidence type="ECO:0000256" key="2">
    <source>
        <dbReference type="ARBA" id="ARBA00016956"/>
    </source>
</evidence>
<evidence type="ECO:0000256" key="6">
    <source>
        <dbReference type="HAMAP-Rule" id="MF_00050"/>
    </source>
</evidence>
<dbReference type="SUPFAM" id="SSF46934">
    <property type="entry name" value="UBA-like"/>
    <property type="match status" value="1"/>
</dbReference>
<comment type="subcellular location">
    <subcellularLocation>
        <location evidence="6 8">Cytoplasm</location>
    </subcellularLocation>
</comment>
<evidence type="ECO:0000256" key="8">
    <source>
        <dbReference type="RuleBase" id="RU000643"/>
    </source>
</evidence>
<dbReference type="PANTHER" id="PTHR11741">
    <property type="entry name" value="ELONGATION FACTOR TS"/>
    <property type="match status" value="1"/>
</dbReference>
<comment type="function">
    <text evidence="5 6 7">Associates with the EF-Tu.GDP complex and induces the exchange of GDP to GTP. It remains bound to the aminoacyl-tRNA.EF-Tu.GTP complex up to the GTP hydrolysis stage on the ribosome.</text>
</comment>
<dbReference type="STRING" id="215200.SAMN05216454_1024"/>
<dbReference type="FunFam" id="1.10.8.10:FF:000001">
    <property type="entry name" value="Elongation factor Ts"/>
    <property type="match status" value="1"/>
</dbReference>
<accession>A0A1H8F5I0</accession>
<dbReference type="OrthoDB" id="9808348at2"/>
<dbReference type="GO" id="GO:0005737">
    <property type="term" value="C:cytoplasm"/>
    <property type="evidence" value="ECO:0007669"/>
    <property type="project" value="UniProtKB-SubCell"/>
</dbReference>
<dbReference type="Gene3D" id="1.10.286.20">
    <property type="match status" value="1"/>
</dbReference>
<dbReference type="Gene3D" id="1.10.8.10">
    <property type="entry name" value="DNA helicase RuvA subunit, C-terminal domain"/>
    <property type="match status" value="1"/>
</dbReference>
<keyword evidence="3 6" id="KW-0251">Elongation factor</keyword>
<evidence type="ECO:0000256" key="4">
    <source>
        <dbReference type="ARBA" id="ARBA00022917"/>
    </source>
</evidence>
<dbReference type="InterPro" id="IPR001816">
    <property type="entry name" value="Transl_elong_EFTs/EF1B"/>
</dbReference>
<sequence>MAVTAQMVKELREATGAGMMDCKKALTEAECDMERAIDILREKGLSKAAKKADRVAAEGLVTILANEDGTSAAIVEVNSETDFVAKNEDFKVFVRDVAEMALNGDSKDVEELLASQHKEGKELKAVLHDRIATIGEKLDIRRFERLSTNGKLAGYIHGGGKIGVVIELDTDSNDEKIFQLGKDIAMQVAAMNPKYLSRDDVDQDYIAHEKEVLTQQALNEGKPANIVEKMVVGRLNKELKEVCLLDQVFVKDSDFTIGKLVDKVAKEVGSPIKVSRMVRYEVGEGIEKREENFADEVAKQMK</sequence>
<dbReference type="FunFam" id="1.10.286.20:FF:000001">
    <property type="entry name" value="Elongation factor Ts"/>
    <property type="match status" value="1"/>
</dbReference>
<evidence type="ECO:0000256" key="7">
    <source>
        <dbReference type="RuleBase" id="RU000642"/>
    </source>
</evidence>
<reference evidence="10 11" key="1">
    <citation type="submission" date="2016-10" db="EMBL/GenBank/DDBJ databases">
        <authorList>
            <person name="de Groot N.N."/>
        </authorList>
    </citation>
    <scope>NUCLEOTIDE SEQUENCE [LARGE SCALE GENOMIC DNA]</scope>
    <source>
        <strain evidence="10 11">Calf135</strain>
    </source>
</reference>
<dbReference type="GO" id="GO:0003746">
    <property type="term" value="F:translation elongation factor activity"/>
    <property type="evidence" value="ECO:0007669"/>
    <property type="project" value="UniProtKB-UniRule"/>
</dbReference>
<dbReference type="PANTHER" id="PTHR11741:SF0">
    <property type="entry name" value="ELONGATION FACTOR TS, MITOCHONDRIAL"/>
    <property type="match status" value="1"/>
</dbReference>
<dbReference type="InterPro" id="IPR009060">
    <property type="entry name" value="UBA-like_sf"/>
</dbReference>
<dbReference type="CDD" id="cd14275">
    <property type="entry name" value="UBA_EF-Ts"/>
    <property type="match status" value="1"/>
</dbReference>
<evidence type="ECO:0000259" key="9">
    <source>
        <dbReference type="Pfam" id="PF00889"/>
    </source>
</evidence>
<evidence type="ECO:0000313" key="11">
    <source>
        <dbReference type="Proteomes" id="UP000199512"/>
    </source>
</evidence>
<proteinExistence type="inferred from homology"/>
<evidence type="ECO:0000256" key="1">
    <source>
        <dbReference type="ARBA" id="ARBA00005532"/>
    </source>
</evidence>
<keyword evidence="4 6" id="KW-0648">Protein biosynthesis</keyword>
<dbReference type="Proteomes" id="UP000199512">
    <property type="component" value="Unassembled WGS sequence"/>
</dbReference>
<evidence type="ECO:0000313" key="10">
    <source>
        <dbReference type="EMBL" id="SEN26969.1"/>
    </source>
</evidence>
<dbReference type="Pfam" id="PF00889">
    <property type="entry name" value="EF_TS"/>
    <property type="match status" value="1"/>
</dbReference>
<dbReference type="SUPFAM" id="SSF54713">
    <property type="entry name" value="Elongation factor Ts (EF-Ts), dimerisation domain"/>
    <property type="match status" value="2"/>
</dbReference>
<dbReference type="InterPro" id="IPR036402">
    <property type="entry name" value="EF-Ts_dimer_sf"/>
</dbReference>
<keyword evidence="11" id="KW-1185">Reference proteome</keyword>
<evidence type="ECO:0000256" key="5">
    <source>
        <dbReference type="ARBA" id="ARBA00025453"/>
    </source>
</evidence>
<name>A0A1H8F5I0_9FIRM</name>
<dbReference type="EMBL" id="FODF01000002">
    <property type="protein sequence ID" value="SEN26969.1"/>
    <property type="molecule type" value="Genomic_DNA"/>
</dbReference>
<dbReference type="HAMAP" id="MF_00050">
    <property type="entry name" value="EF_Ts"/>
    <property type="match status" value="1"/>
</dbReference>
<dbReference type="PROSITE" id="PS01126">
    <property type="entry name" value="EF_TS_1"/>
    <property type="match status" value="1"/>
</dbReference>
<dbReference type="PROSITE" id="PS01127">
    <property type="entry name" value="EF_TS_2"/>
    <property type="match status" value="1"/>
</dbReference>
<protein>
    <recommendedName>
        <fullName evidence="2 6">Elongation factor Ts</fullName>
        <shortName evidence="6">EF-Ts</shortName>
    </recommendedName>
</protein>
<dbReference type="Gene3D" id="3.30.479.20">
    <property type="entry name" value="Elongation factor Ts, dimerisation domain"/>
    <property type="match status" value="2"/>
</dbReference>
<gene>
    <name evidence="6" type="primary">tsf</name>
    <name evidence="10" type="ORF">SAMN05216454_1024</name>
</gene>
<keyword evidence="6" id="KW-0963">Cytoplasm</keyword>